<dbReference type="RefSeq" id="WP_007753038.1">
    <property type="nucleotide sequence ID" value="NZ_CABIXA010000010.1"/>
</dbReference>
<name>A0A174FJN6_9BACE</name>
<dbReference type="EMBL" id="CYZH01000010">
    <property type="protein sequence ID" value="CUO50452.1"/>
    <property type="molecule type" value="Genomic_DNA"/>
</dbReference>
<evidence type="ECO:0000313" key="4">
    <source>
        <dbReference type="Proteomes" id="UP000095517"/>
    </source>
</evidence>
<reference evidence="5 6" key="2">
    <citation type="journal article" date="2019" name="Nat. Med.">
        <title>A library of human gut bacterial isolates paired with longitudinal multiomics data enables mechanistic microbiome research.</title>
        <authorList>
            <person name="Poyet M."/>
            <person name="Groussin M."/>
            <person name="Gibbons S.M."/>
            <person name="Avila-Pacheco J."/>
            <person name="Jiang X."/>
            <person name="Kearney S.M."/>
            <person name="Perrotta A.R."/>
            <person name="Berdy B."/>
            <person name="Zhao S."/>
            <person name="Lieberman T.D."/>
            <person name="Swanson P.K."/>
            <person name="Smith M."/>
            <person name="Roesemann S."/>
            <person name="Alexander J.E."/>
            <person name="Rich S.A."/>
            <person name="Livny J."/>
            <person name="Vlamakis H."/>
            <person name="Clish C."/>
            <person name="Bullock K."/>
            <person name="Deik A."/>
            <person name="Scott J."/>
            <person name="Pierce K.A."/>
            <person name="Xavier R.J."/>
            <person name="Alm E.J."/>
        </authorList>
    </citation>
    <scope>NUCLEOTIDE SEQUENCE [LARGE SCALE GENOMIC DNA]</scope>
    <source>
        <strain evidence="3 6">BIOML-A2</strain>
        <strain evidence="2 5">BIOML-A6</strain>
    </source>
</reference>
<evidence type="ECO:0000313" key="1">
    <source>
        <dbReference type="EMBL" id="CUO50452.1"/>
    </source>
</evidence>
<sequence>MNKSIAEMLKKGYILFPKVLFEEQMKMTKNATGSFEAFILVLTHVNYSTVTCRVNGQTFECRRGESVISLTHWAKVFGWKLSRTRRFFDRMYEEGIIERVVNPYITHIRIPDYDLLIGQRRREAAREETGGVTFEVFWEKYHEVTQKQRVNIGRARREWKKLSPRERSMSIRQIDEYYDHLTDTKYCMQASTYLSDKAFLDEYDY</sequence>
<protein>
    <submittedName>
        <fullName evidence="1">Uncharacterized protein</fullName>
    </submittedName>
</protein>
<evidence type="ECO:0000313" key="5">
    <source>
        <dbReference type="Proteomes" id="UP000421791"/>
    </source>
</evidence>
<proteinExistence type="predicted"/>
<accession>A0A174FJN6</accession>
<dbReference type="GeneID" id="92988509"/>
<dbReference type="Proteomes" id="UP000421791">
    <property type="component" value="Unassembled WGS sequence"/>
</dbReference>
<organism evidence="1 4">
    <name type="scientific">Bacteroides finegoldii</name>
    <dbReference type="NCBI Taxonomy" id="338188"/>
    <lineage>
        <taxon>Bacteria</taxon>
        <taxon>Pseudomonadati</taxon>
        <taxon>Bacteroidota</taxon>
        <taxon>Bacteroidia</taxon>
        <taxon>Bacteroidales</taxon>
        <taxon>Bacteroidaceae</taxon>
        <taxon>Bacteroides</taxon>
    </lineage>
</organism>
<dbReference type="EMBL" id="VWAG01000006">
    <property type="protein sequence ID" value="KAA5258956.1"/>
    <property type="molecule type" value="Genomic_DNA"/>
</dbReference>
<evidence type="ECO:0000313" key="6">
    <source>
        <dbReference type="Proteomes" id="UP000440198"/>
    </source>
</evidence>
<dbReference type="Proteomes" id="UP000095517">
    <property type="component" value="Unassembled WGS sequence"/>
</dbReference>
<dbReference type="Proteomes" id="UP000440198">
    <property type="component" value="Unassembled WGS sequence"/>
</dbReference>
<dbReference type="EMBL" id="VWAK01000004">
    <property type="protein sequence ID" value="KAA5231984.1"/>
    <property type="molecule type" value="Genomic_DNA"/>
</dbReference>
<evidence type="ECO:0000313" key="3">
    <source>
        <dbReference type="EMBL" id="KAA5258956.1"/>
    </source>
</evidence>
<keyword evidence="6" id="KW-1185">Reference proteome</keyword>
<evidence type="ECO:0000313" key="2">
    <source>
        <dbReference type="EMBL" id="KAA5231984.1"/>
    </source>
</evidence>
<dbReference type="AlphaFoldDB" id="A0A174FJN6"/>
<reference evidence="1 4" key="1">
    <citation type="submission" date="2015-09" db="EMBL/GenBank/DDBJ databases">
        <authorList>
            <consortium name="Pathogen Informatics"/>
        </authorList>
    </citation>
    <scope>NUCLEOTIDE SEQUENCE [LARGE SCALE GENOMIC DNA]</scope>
    <source>
        <strain evidence="1 4">2789STDY5608840</strain>
    </source>
</reference>
<gene>
    <name evidence="1" type="ORF">ERS852397_02178</name>
    <name evidence="3" type="ORF">F2Z09_05285</name>
    <name evidence="2" type="ORF">F2Z22_04155</name>
</gene>
<dbReference type="STRING" id="338188.ERS852397_02178"/>